<dbReference type="Proteomes" id="UP001586593">
    <property type="component" value="Unassembled WGS sequence"/>
</dbReference>
<reference evidence="1 2" key="1">
    <citation type="journal article" date="2024" name="Commun. Biol.">
        <title>Comparative genomic analysis of thermophilic fungi reveals convergent evolutionary adaptations and gene losses.</title>
        <authorList>
            <person name="Steindorff A.S."/>
            <person name="Aguilar-Pontes M.V."/>
            <person name="Robinson A.J."/>
            <person name="Andreopoulos B."/>
            <person name="LaButti K."/>
            <person name="Kuo A."/>
            <person name="Mondo S."/>
            <person name="Riley R."/>
            <person name="Otillar R."/>
            <person name="Haridas S."/>
            <person name="Lipzen A."/>
            <person name="Grimwood J."/>
            <person name="Schmutz J."/>
            <person name="Clum A."/>
            <person name="Reid I.D."/>
            <person name="Moisan M.C."/>
            <person name="Butler G."/>
            <person name="Nguyen T.T.M."/>
            <person name="Dewar K."/>
            <person name="Conant G."/>
            <person name="Drula E."/>
            <person name="Henrissat B."/>
            <person name="Hansel C."/>
            <person name="Singer S."/>
            <person name="Hutchinson M.I."/>
            <person name="de Vries R.P."/>
            <person name="Natvig D.O."/>
            <person name="Powell A.J."/>
            <person name="Tsang A."/>
            <person name="Grigoriev I.V."/>
        </authorList>
    </citation>
    <scope>NUCLEOTIDE SEQUENCE [LARGE SCALE GENOMIC DNA]</scope>
    <source>
        <strain evidence="1 2">ATCC 24622</strain>
    </source>
</reference>
<protein>
    <submittedName>
        <fullName evidence="1">Uncharacterized protein</fullName>
    </submittedName>
</protein>
<evidence type="ECO:0000313" key="1">
    <source>
        <dbReference type="EMBL" id="KAL1874003.1"/>
    </source>
</evidence>
<keyword evidence="2" id="KW-1185">Reference proteome</keyword>
<evidence type="ECO:0000313" key="2">
    <source>
        <dbReference type="Proteomes" id="UP001586593"/>
    </source>
</evidence>
<sequence length="134" mass="15034">MNVERQPGPMKSRQVNRPTMSSALIGWSASDCAITFGGCWLLVNNAEFIPVLNPEWLAIIYFNPPCIFADALQGNKCLPMVVCQHPSGRGREIGFFCVTVGNWRGLQQVRMRHPSTCHAYSPLEMQWEGPVEKI</sequence>
<proteinExistence type="predicted"/>
<comment type="caution">
    <text evidence="1">The sequence shown here is derived from an EMBL/GenBank/DDBJ whole genome shotgun (WGS) entry which is preliminary data.</text>
</comment>
<gene>
    <name evidence="1" type="ORF">VTK73DRAFT_609</name>
</gene>
<name>A0ABR3XEF0_9PEZI</name>
<organism evidence="1 2">
    <name type="scientific">Phialemonium thermophilum</name>
    <dbReference type="NCBI Taxonomy" id="223376"/>
    <lineage>
        <taxon>Eukaryota</taxon>
        <taxon>Fungi</taxon>
        <taxon>Dikarya</taxon>
        <taxon>Ascomycota</taxon>
        <taxon>Pezizomycotina</taxon>
        <taxon>Sordariomycetes</taxon>
        <taxon>Sordariomycetidae</taxon>
        <taxon>Cephalothecales</taxon>
        <taxon>Cephalothecaceae</taxon>
        <taxon>Phialemonium</taxon>
    </lineage>
</organism>
<dbReference type="EMBL" id="JAZHXJ010000112">
    <property type="protein sequence ID" value="KAL1874003.1"/>
    <property type="molecule type" value="Genomic_DNA"/>
</dbReference>
<accession>A0ABR3XEF0</accession>